<organism evidence="10 11">
    <name type="scientific">Vigna mungo</name>
    <name type="common">Black gram</name>
    <name type="synonym">Phaseolus mungo</name>
    <dbReference type="NCBI Taxonomy" id="3915"/>
    <lineage>
        <taxon>Eukaryota</taxon>
        <taxon>Viridiplantae</taxon>
        <taxon>Streptophyta</taxon>
        <taxon>Embryophyta</taxon>
        <taxon>Tracheophyta</taxon>
        <taxon>Spermatophyta</taxon>
        <taxon>Magnoliopsida</taxon>
        <taxon>eudicotyledons</taxon>
        <taxon>Gunneridae</taxon>
        <taxon>Pentapetalae</taxon>
        <taxon>rosids</taxon>
        <taxon>fabids</taxon>
        <taxon>Fabales</taxon>
        <taxon>Fabaceae</taxon>
        <taxon>Papilionoideae</taxon>
        <taxon>50 kb inversion clade</taxon>
        <taxon>NPAAA clade</taxon>
        <taxon>indigoferoid/millettioid clade</taxon>
        <taxon>Phaseoleae</taxon>
        <taxon>Vigna</taxon>
    </lineage>
</organism>
<evidence type="ECO:0000256" key="5">
    <source>
        <dbReference type="ARBA" id="ARBA00022840"/>
    </source>
</evidence>
<keyword evidence="2" id="KW-0677">Repeat</keyword>
<dbReference type="PANTHER" id="PTHR36766:SF40">
    <property type="entry name" value="DISEASE RESISTANCE PROTEIN RGA3"/>
    <property type="match status" value="1"/>
</dbReference>
<name>A0AAQ3N5J7_VIGMU</name>
<dbReference type="SUPFAM" id="SSF52058">
    <property type="entry name" value="L domain-like"/>
    <property type="match status" value="2"/>
</dbReference>
<evidence type="ECO:0000259" key="6">
    <source>
        <dbReference type="Pfam" id="PF00931"/>
    </source>
</evidence>
<dbReference type="Pfam" id="PF25019">
    <property type="entry name" value="LRR_R13L1-DRL21"/>
    <property type="match status" value="1"/>
</dbReference>
<feature type="domain" description="R13L1/DRL21-like LRR repeat region" evidence="9">
    <location>
        <begin position="673"/>
        <end position="794"/>
    </location>
</feature>
<dbReference type="Proteomes" id="UP001374535">
    <property type="component" value="Chromosome 7"/>
</dbReference>
<dbReference type="GO" id="GO:0043531">
    <property type="term" value="F:ADP binding"/>
    <property type="evidence" value="ECO:0007669"/>
    <property type="project" value="InterPro"/>
</dbReference>
<proteinExistence type="predicted"/>
<dbReference type="EMBL" id="CP144694">
    <property type="protein sequence ID" value="WVZ03282.1"/>
    <property type="molecule type" value="Genomic_DNA"/>
</dbReference>
<accession>A0AAQ3N5J7</accession>
<dbReference type="Pfam" id="PF00931">
    <property type="entry name" value="NB-ARC"/>
    <property type="match status" value="1"/>
</dbReference>
<dbReference type="Pfam" id="PF23559">
    <property type="entry name" value="WHD_DRP"/>
    <property type="match status" value="1"/>
</dbReference>
<dbReference type="InterPro" id="IPR002182">
    <property type="entry name" value="NB-ARC"/>
</dbReference>
<dbReference type="GO" id="GO:0006952">
    <property type="term" value="P:defense response"/>
    <property type="evidence" value="ECO:0007669"/>
    <property type="project" value="UniProtKB-KW"/>
</dbReference>
<dbReference type="GO" id="GO:0005524">
    <property type="term" value="F:ATP binding"/>
    <property type="evidence" value="ECO:0007669"/>
    <property type="project" value="UniProtKB-KW"/>
</dbReference>
<dbReference type="Gene3D" id="1.20.5.4130">
    <property type="match status" value="1"/>
</dbReference>
<dbReference type="GO" id="GO:0051707">
    <property type="term" value="P:response to other organism"/>
    <property type="evidence" value="ECO:0007669"/>
    <property type="project" value="UniProtKB-ARBA"/>
</dbReference>
<sequence length="1321" mass="150561">MPVLETLGGALFGAVLQVLFHKLDSHQVLGFFHGRNLDEKLLKKLKRKLMDVNAVIDDAEQKQFSNSLVKEWLDEVRDVLYDAEDMLDQIDYEFSKTKLGAEFQTSSSKVHNFESKIIALLDDLESLLNQKIVKDFKIYSGVKSGLGNKVFEKKVESTSLVAEEVIYGRDEDKDMIFSWLTSDTNDTKLSILSIVGMGGMGKTTLAQHIYNDPKTDEAKFDEKAWVCVSDAFDALRVSKAIIGAFTNSRDDSEDLEMVHGKLKKRLFGRKFLLVLDDVWNEDRNKWKALQTPLTFGAKGSKILVTTRSKKVASIMQSTYMHPLKQLDEDHSWQTFTKHAFQDENSTLNSEIKEIGIKIVEKCQGLPLALETIGCLLQSKSSVSEWEGVLTSEIWDLPIEDSKIVPTLLLSYYHLPSHLKRCFAYCALFPKDHRFDKKSLIFLWMAQNFLHCSQQSMSPEEVGENYFNDLVSRSFFKQIIGYKKTYFVMHDLMNDLAKYVSGEICYRLGVDGEKRVSRKTRHLSYITGPIQYYTSLCDAKGLRTFINFQRCCEMSIEELIVNYKFLRVLSWHWCIKVPDTIGDLIHLRSLDLSGTDIERLPDSTCSLYNLQELKLNKCLNLKELLLTLHELTNLRRLELMGTTLTKVQLRLGKLKNLHVWIDKFEVGKNSEFSIQQLGELDLHGELSITNLENITNPYKTNFKNKIHIVWLRLQWNLNRNNDDSIKEREVIENLQPSRYLKHLSIDGYGGTQFPHWLSNNSLSNVVSLTLNDCKHCVILPSLGLLTFLKHLKIDGLDQIVRIDDEFYGNSSFAFESLKTLSFTDMKEWEEWQYMKGAFPRLQSLSLRNCPKLKGNLPEQLSLLKKLDIIDCGQLGAPIPRADTLEYLIIYSCPGINIPINHWYHSLVELDIRFACDSLTTFPLDLFPKLRKLCLLECRNLQMISQEHPHNHLERLSIEKCSEFESFPNEGLFAHQLKTFFIAELEKLKLMPKCMSALLPSLNPLYIRNCPVVELSDGCLPSNVKEMYLRNCSKLVASLKGAWGTNPSLNILYIGNMDVECFPGEGLLPLSISNLEIADCSNLKKLDYRGLCHLSSLQKLILRNCSILQCLPDEGLPESISQLNIIGSMSLEQRCKKQEGEDWEKIAHIKSIIVDYKQAQCPYLGQAGGGVGGVALNAPRRAPKCDAALGMFALRRPPRGASRRSCEPMALRAPEKGAQASCDLLKLVIVPDITGVATGPNANIFKNYLGVLERDRIFILSPSFDHVFERQRRYSRNDLLIKSCAKEIIQSSFDKAMKKPQPTTTTYDKGYKELKVKTSMSNS</sequence>
<dbReference type="InterPro" id="IPR042197">
    <property type="entry name" value="Apaf_helical"/>
</dbReference>
<keyword evidence="4" id="KW-0611">Plant defense</keyword>
<feature type="domain" description="Disease resistance N-terminal" evidence="7">
    <location>
        <begin position="15"/>
        <end position="104"/>
    </location>
</feature>
<dbReference type="InterPro" id="IPR041118">
    <property type="entry name" value="Rx_N"/>
</dbReference>
<evidence type="ECO:0000256" key="3">
    <source>
        <dbReference type="ARBA" id="ARBA00022741"/>
    </source>
</evidence>
<evidence type="ECO:0000259" key="7">
    <source>
        <dbReference type="Pfam" id="PF18052"/>
    </source>
</evidence>
<evidence type="ECO:0000256" key="4">
    <source>
        <dbReference type="ARBA" id="ARBA00022821"/>
    </source>
</evidence>
<dbReference type="InterPro" id="IPR056789">
    <property type="entry name" value="LRR_R13L1-DRL21"/>
</dbReference>
<keyword evidence="5" id="KW-0067">ATP-binding</keyword>
<evidence type="ECO:0000259" key="8">
    <source>
        <dbReference type="Pfam" id="PF23559"/>
    </source>
</evidence>
<dbReference type="Gene3D" id="3.40.50.300">
    <property type="entry name" value="P-loop containing nucleotide triphosphate hydrolases"/>
    <property type="match status" value="1"/>
</dbReference>
<dbReference type="PANTHER" id="PTHR36766">
    <property type="entry name" value="PLANT BROAD-SPECTRUM MILDEW RESISTANCE PROTEIN RPW8"/>
    <property type="match status" value="1"/>
</dbReference>
<dbReference type="Pfam" id="PF18052">
    <property type="entry name" value="Rx_N"/>
    <property type="match status" value="1"/>
</dbReference>
<keyword evidence="1" id="KW-0433">Leucine-rich repeat</keyword>
<dbReference type="Gene3D" id="3.80.10.10">
    <property type="entry name" value="Ribonuclease Inhibitor"/>
    <property type="match status" value="2"/>
</dbReference>
<dbReference type="Gene3D" id="1.10.8.430">
    <property type="entry name" value="Helical domain of apoptotic protease-activating factors"/>
    <property type="match status" value="1"/>
</dbReference>
<dbReference type="InterPro" id="IPR036388">
    <property type="entry name" value="WH-like_DNA-bd_sf"/>
</dbReference>
<evidence type="ECO:0000313" key="10">
    <source>
        <dbReference type="EMBL" id="WVZ03282.1"/>
    </source>
</evidence>
<evidence type="ECO:0000313" key="11">
    <source>
        <dbReference type="Proteomes" id="UP001374535"/>
    </source>
</evidence>
<feature type="domain" description="NB-ARC" evidence="6">
    <location>
        <begin position="171"/>
        <end position="343"/>
    </location>
</feature>
<dbReference type="SUPFAM" id="SSF52540">
    <property type="entry name" value="P-loop containing nucleoside triphosphate hydrolases"/>
    <property type="match status" value="1"/>
</dbReference>
<feature type="domain" description="Disease resistance protein winged helix" evidence="8">
    <location>
        <begin position="427"/>
        <end position="496"/>
    </location>
</feature>
<dbReference type="InterPro" id="IPR027417">
    <property type="entry name" value="P-loop_NTPase"/>
</dbReference>
<dbReference type="FunFam" id="1.10.10.10:FF:000322">
    <property type="entry name" value="Probable disease resistance protein At1g63360"/>
    <property type="match status" value="1"/>
</dbReference>
<dbReference type="PRINTS" id="PR00364">
    <property type="entry name" value="DISEASERSIST"/>
</dbReference>
<dbReference type="InterPro" id="IPR058922">
    <property type="entry name" value="WHD_DRP"/>
</dbReference>
<dbReference type="FunFam" id="3.40.50.300:FF:001091">
    <property type="entry name" value="Probable disease resistance protein At1g61300"/>
    <property type="match status" value="1"/>
</dbReference>
<evidence type="ECO:0000256" key="1">
    <source>
        <dbReference type="ARBA" id="ARBA00022614"/>
    </source>
</evidence>
<evidence type="ECO:0000259" key="9">
    <source>
        <dbReference type="Pfam" id="PF25019"/>
    </source>
</evidence>
<gene>
    <name evidence="10" type="ORF">V8G54_024088</name>
</gene>
<evidence type="ECO:0000256" key="2">
    <source>
        <dbReference type="ARBA" id="ARBA00022737"/>
    </source>
</evidence>
<keyword evidence="11" id="KW-1185">Reference proteome</keyword>
<dbReference type="Gene3D" id="1.10.10.10">
    <property type="entry name" value="Winged helix-like DNA-binding domain superfamily/Winged helix DNA-binding domain"/>
    <property type="match status" value="1"/>
</dbReference>
<evidence type="ECO:0008006" key="12">
    <source>
        <dbReference type="Google" id="ProtNLM"/>
    </source>
</evidence>
<keyword evidence="3" id="KW-0547">Nucleotide-binding</keyword>
<reference evidence="10 11" key="1">
    <citation type="journal article" date="2023" name="Life. Sci Alliance">
        <title>Evolutionary insights into 3D genome organization and epigenetic landscape of Vigna mungo.</title>
        <authorList>
            <person name="Junaid A."/>
            <person name="Singh B."/>
            <person name="Bhatia S."/>
        </authorList>
    </citation>
    <scope>NUCLEOTIDE SEQUENCE [LARGE SCALE GENOMIC DNA]</scope>
    <source>
        <strain evidence="10">Urdbean</strain>
    </source>
</reference>
<dbReference type="InterPro" id="IPR032675">
    <property type="entry name" value="LRR_dom_sf"/>
</dbReference>
<protein>
    <recommendedName>
        <fullName evidence="12">Disease resistance RPP13-like protein 1</fullName>
    </recommendedName>
</protein>